<organism evidence="2 3">
    <name type="scientific">Symbiodinium necroappetens</name>
    <dbReference type="NCBI Taxonomy" id="1628268"/>
    <lineage>
        <taxon>Eukaryota</taxon>
        <taxon>Sar</taxon>
        <taxon>Alveolata</taxon>
        <taxon>Dinophyceae</taxon>
        <taxon>Suessiales</taxon>
        <taxon>Symbiodiniaceae</taxon>
        <taxon>Symbiodinium</taxon>
    </lineage>
</organism>
<comment type="caution">
    <text evidence="2">The sequence shown here is derived from an EMBL/GenBank/DDBJ whole genome shotgun (WGS) entry which is preliminary data.</text>
</comment>
<keyword evidence="1" id="KW-1133">Transmembrane helix</keyword>
<keyword evidence="1" id="KW-0812">Transmembrane</keyword>
<accession>A0A812VY52</accession>
<sequence length="329" mass="37132">MKLASSMQKTSALEKHFHTKHPLRMFYRDVLDEVEGCKGYFDLSAVWARLAPSGNVYRLCALQEVRLGHCADLQSQLRELAEEFEEMLGGTSEERYNLLIASLKEAKVDLDEAYEQAEKGWELDSFKTTGYPPLEEFLVGNVSRGLLVVPAEPSAWKDWCTSKLVGCMVAVVQILGPVMVVLSLWQDPTNYLQHPLETAQRISVKNVFCVERDMGEWCTILMGVVFSFFVVVQLLNYAHEELEDAYKFGRLAGCASFWAFAGGYINAWCVMWNILVIPVSFWKLTHASQVVLNAMTILFMFNLDDLAGTAGSVLGTSDTLFQRGLCWNY</sequence>
<dbReference type="AlphaFoldDB" id="A0A812VY52"/>
<evidence type="ECO:0000313" key="2">
    <source>
        <dbReference type="EMBL" id="CAE7649140.1"/>
    </source>
</evidence>
<dbReference type="EMBL" id="CAJNJA010030820">
    <property type="protein sequence ID" value="CAE7649140.1"/>
    <property type="molecule type" value="Genomic_DNA"/>
</dbReference>
<proteinExistence type="predicted"/>
<keyword evidence="1" id="KW-0472">Membrane</keyword>
<feature type="transmembrane region" description="Helical" evidence="1">
    <location>
        <begin position="220"/>
        <end position="239"/>
    </location>
</feature>
<name>A0A812VY52_9DINO</name>
<feature type="non-terminal residue" evidence="2">
    <location>
        <position position="1"/>
    </location>
</feature>
<gene>
    <name evidence="2" type="primary">ndor1</name>
    <name evidence="2" type="ORF">SNEC2469_LOCUS18348</name>
</gene>
<protein>
    <submittedName>
        <fullName evidence="2">Ndor1 protein</fullName>
    </submittedName>
</protein>
<reference evidence="2" key="1">
    <citation type="submission" date="2021-02" db="EMBL/GenBank/DDBJ databases">
        <authorList>
            <person name="Dougan E. K."/>
            <person name="Rhodes N."/>
            <person name="Thang M."/>
            <person name="Chan C."/>
        </authorList>
    </citation>
    <scope>NUCLEOTIDE SEQUENCE</scope>
</reference>
<keyword evidence="3" id="KW-1185">Reference proteome</keyword>
<dbReference type="Proteomes" id="UP000601435">
    <property type="component" value="Unassembled WGS sequence"/>
</dbReference>
<feature type="transmembrane region" description="Helical" evidence="1">
    <location>
        <begin position="164"/>
        <end position="185"/>
    </location>
</feature>
<dbReference type="OrthoDB" id="425620at2759"/>
<feature type="transmembrane region" description="Helical" evidence="1">
    <location>
        <begin position="251"/>
        <end position="275"/>
    </location>
</feature>
<evidence type="ECO:0000313" key="3">
    <source>
        <dbReference type="Proteomes" id="UP000601435"/>
    </source>
</evidence>
<evidence type="ECO:0000256" key="1">
    <source>
        <dbReference type="SAM" id="Phobius"/>
    </source>
</evidence>